<evidence type="ECO:0000256" key="6">
    <source>
        <dbReference type="ARBA" id="ARBA00047317"/>
    </source>
</evidence>
<reference evidence="9 10" key="1">
    <citation type="submission" date="2023-08" db="EMBL/GenBank/DDBJ databases">
        <title>Bioegradation of LLDPE and BLDPE plastic by marine bacteria from coast plastic debris.</title>
        <authorList>
            <person name="Rong Z."/>
        </authorList>
    </citation>
    <scope>NUCLEOTIDE SEQUENCE [LARGE SCALE GENOMIC DNA]</scope>
    <source>
        <strain evidence="9 10">Z-2</strain>
    </source>
</reference>
<evidence type="ECO:0000256" key="2">
    <source>
        <dbReference type="ARBA" id="ARBA00005046"/>
    </source>
</evidence>
<organism evidence="9 10">
    <name type="scientific">Gordonia westfalica</name>
    <dbReference type="NCBI Taxonomy" id="158898"/>
    <lineage>
        <taxon>Bacteria</taxon>
        <taxon>Bacillati</taxon>
        <taxon>Actinomycetota</taxon>
        <taxon>Actinomycetes</taxon>
        <taxon>Mycobacteriales</taxon>
        <taxon>Gordoniaceae</taxon>
        <taxon>Gordonia</taxon>
    </lineage>
</organism>
<dbReference type="InterPro" id="IPR001453">
    <property type="entry name" value="MoaB/Mog_dom"/>
</dbReference>
<evidence type="ECO:0000313" key="9">
    <source>
        <dbReference type="EMBL" id="MDS1116739.1"/>
    </source>
</evidence>
<dbReference type="Pfam" id="PF00994">
    <property type="entry name" value="MoCF_biosynth"/>
    <property type="match status" value="1"/>
</dbReference>
<evidence type="ECO:0000256" key="7">
    <source>
        <dbReference type="RuleBase" id="RU365090"/>
    </source>
</evidence>
<dbReference type="InterPro" id="IPR038987">
    <property type="entry name" value="MoeA-like"/>
</dbReference>
<dbReference type="PANTHER" id="PTHR10192">
    <property type="entry name" value="MOLYBDOPTERIN BIOSYNTHESIS PROTEIN"/>
    <property type="match status" value="1"/>
</dbReference>
<name>A0ABU2GZ47_9ACTN</name>
<keyword evidence="7" id="KW-0808">Transferase</keyword>
<dbReference type="EC" id="2.10.1.1" evidence="7"/>
<proteinExistence type="inferred from homology"/>
<evidence type="ECO:0000256" key="5">
    <source>
        <dbReference type="ARBA" id="ARBA00023150"/>
    </source>
</evidence>
<comment type="catalytic activity">
    <reaction evidence="6">
        <text>adenylyl-molybdopterin + molybdate = Mo-molybdopterin + AMP + H(+)</text>
        <dbReference type="Rhea" id="RHEA:35047"/>
        <dbReference type="ChEBI" id="CHEBI:15378"/>
        <dbReference type="ChEBI" id="CHEBI:36264"/>
        <dbReference type="ChEBI" id="CHEBI:62727"/>
        <dbReference type="ChEBI" id="CHEBI:71302"/>
        <dbReference type="ChEBI" id="CHEBI:456215"/>
        <dbReference type="EC" id="2.10.1.1"/>
    </reaction>
</comment>
<dbReference type="Gene3D" id="2.40.340.10">
    <property type="entry name" value="MoeA, C-terminal, domain IV"/>
    <property type="match status" value="1"/>
</dbReference>
<dbReference type="EMBL" id="JAVLUS010000033">
    <property type="protein sequence ID" value="MDS1116739.1"/>
    <property type="molecule type" value="Genomic_DNA"/>
</dbReference>
<comment type="function">
    <text evidence="1 7">Catalyzes the insertion of molybdate into adenylated molybdopterin with the concomitant release of AMP.</text>
</comment>
<dbReference type="PANTHER" id="PTHR10192:SF5">
    <property type="entry name" value="GEPHYRIN"/>
    <property type="match status" value="1"/>
</dbReference>
<evidence type="ECO:0000313" key="10">
    <source>
        <dbReference type="Proteomes" id="UP001265083"/>
    </source>
</evidence>
<dbReference type="RefSeq" id="WP_310952473.1">
    <property type="nucleotide sequence ID" value="NZ_JAVLUS010000033.1"/>
</dbReference>
<dbReference type="SMART" id="SM00852">
    <property type="entry name" value="MoCF_biosynth"/>
    <property type="match status" value="1"/>
</dbReference>
<gene>
    <name evidence="9" type="ORF">RD149_23635</name>
</gene>
<protein>
    <recommendedName>
        <fullName evidence="7">Molybdopterin molybdenumtransferase</fullName>
        <ecNumber evidence="7">2.10.1.1</ecNumber>
    </recommendedName>
</protein>
<evidence type="ECO:0000256" key="3">
    <source>
        <dbReference type="ARBA" id="ARBA00010763"/>
    </source>
</evidence>
<evidence type="ECO:0000256" key="4">
    <source>
        <dbReference type="ARBA" id="ARBA00022505"/>
    </source>
</evidence>
<evidence type="ECO:0000259" key="8">
    <source>
        <dbReference type="SMART" id="SM00852"/>
    </source>
</evidence>
<keyword evidence="7" id="KW-0479">Metal-binding</keyword>
<accession>A0ABU2GZ47</accession>
<sequence length="391" mass="40462">MSYTAHLAAIGSAFLAARQRSSTLIPVRDGLGQLLAEDAHSKVDLPIFRNSQMDGFAVDVASVARVPAELTVTAVLAAGWSGSAEHVPGAAERIMTGAAMPVGADTVIPIEDTEPADVDGRIVVRSSRPVGAFVREAGSDIAKGSTVVPAGTYLAPRHLAAMACAGIESILVRPQLSVAVVTTGAELVAPGEQIGPGQIYDGNLVGLASCLIRDGARVAHAERSPDHPAELRKILDRIVGDVDLIVTSGGISAGDFEVVRETLSDGTFRHVAMQPGGPQGIAVYEGTPVLCFPGNPVSTLVSYEVFARAVIREDAGLPAKARTTSRLTQPLTSLAGKRQFFRGKLGDTGVTPVAGPGSHLVAAMASADCLIDIPEDNTDIDEGAEVSTWPL</sequence>
<dbReference type="Pfam" id="PF03453">
    <property type="entry name" value="MoeA_N"/>
    <property type="match status" value="1"/>
</dbReference>
<dbReference type="SUPFAM" id="SSF53218">
    <property type="entry name" value="Molybdenum cofactor biosynthesis proteins"/>
    <property type="match status" value="1"/>
</dbReference>
<dbReference type="SUPFAM" id="SSF63867">
    <property type="entry name" value="MoeA C-terminal domain-like"/>
    <property type="match status" value="1"/>
</dbReference>
<dbReference type="InterPro" id="IPR036425">
    <property type="entry name" value="MoaB/Mog-like_dom_sf"/>
</dbReference>
<dbReference type="Pfam" id="PF03454">
    <property type="entry name" value="MoeA_C"/>
    <property type="match status" value="1"/>
</dbReference>
<feature type="domain" description="MoaB/Mog" evidence="8">
    <location>
        <begin position="179"/>
        <end position="313"/>
    </location>
</feature>
<keyword evidence="10" id="KW-1185">Reference proteome</keyword>
<comment type="cofactor">
    <cofactor evidence="7">
        <name>Mg(2+)</name>
        <dbReference type="ChEBI" id="CHEBI:18420"/>
    </cofactor>
</comment>
<keyword evidence="4 7" id="KW-0500">Molybdenum</keyword>
<dbReference type="InterPro" id="IPR005111">
    <property type="entry name" value="MoeA_C_domain_IV"/>
</dbReference>
<dbReference type="Gene3D" id="2.170.190.11">
    <property type="entry name" value="Molybdopterin biosynthesis moea protein, domain 3"/>
    <property type="match status" value="1"/>
</dbReference>
<keyword evidence="7" id="KW-0460">Magnesium</keyword>
<dbReference type="SUPFAM" id="SSF63882">
    <property type="entry name" value="MoeA N-terminal region -like"/>
    <property type="match status" value="1"/>
</dbReference>
<comment type="caution">
    <text evidence="9">The sequence shown here is derived from an EMBL/GenBank/DDBJ whole genome shotgun (WGS) entry which is preliminary data.</text>
</comment>
<dbReference type="InterPro" id="IPR036135">
    <property type="entry name" value="MoeA_linker/N_sf"/>
</dbReference>
<dbReference type="Proteomes" id="UP001265083">
    <property type="component" value="Unassembled WGS sequence"/>
</dbReference>
<dbReference type="NCBIfam" id="NF045515">
    <property type="entry name" value="Glp_gephyrin"/>
    <property type="match status" value="1"/>
</dbReference>
<dbReference type="InterPro" id="IPR005110">
    <property type="entry name" value="MoeA_linker/N"/>
</dbReference>
<dbReference type="CDD" id="cd00887">
    <property type="entry name" value="MoeA"/>
    <property type="match status" value="1"/>
</dbReference>
<dbReference type="InterPro" id="IPR036688">
    <property type="entry name" value="MoeA_C_domain_IV_sf"/>
</dbReference>
<comment type="similarity">
    <text evidence="3 7">Belongs to the MoeA family.</text>
</comment>
<evidence type="ECO:0000256" key="1">
    <source>
        <dbReference type="ARBA" id="ARBA00002901"/>
    </source>
</evidence>
<dbReference type="Gene3D" id="3.90.105.10">
    <property type="entry name" value="Molybdopterin biosynthesis moea protein, domain 2"/>
    <property type="match status" value="1"/>
</dbReference>
<dbReference type="Gene3D" id="3.40.980.10">
    <property type="entry name" value="MoaB/Mog-like domain"/>
    <property type="match status" value="1"/>
</dbReference>
<comment type="pathway">
    <text evidence="2 7">Cofactor biosynthesis; molybdopterin biosynthesis.</text>
</comment>
<keyword evidence="5 7" id="KW-0501">Molybdenum cofactor biosynthesis</keyword>